<evidence type="ECO:0000259" key="2">
    <source>
        <dbReference type="Pfam" id="PF17936"/>
    </source>
</evidence>
<dbReference type="InterPro" id="IPR019501">
    <property type="entry name" value="Peptidase_M30_hyicolysin"/>
</dbReference>
<dbReference type="Gene3D" id="2.60.40.10">
    <property type="entry name" value="Immunoglobulins"/>
    <property type="match status" value="9"/>
</dbReference>
<protein>
    <submittedName>
        <fullName evidence="3">Peptidase M30, hyicolysin</fullName>
    </submittedName>
</protein>
<dbReference type="InterPro" id="IPR013783">
    <property type="entry name" value="Ig-like_fold"/>
</dbReference>
<feature type="domain" description="Bacterial Ig" evidence="2">
    <location>
        <begin position="865"/>
        <end position="944"/>
    </location>
</feature>
<dbReference type="RefSeq" id="WP_276644385.1">
    <property type="nucleotide sequence ID" value="NZ_QEWE01000029.1"/>
</dbReference>
<evidence type="ECO:0000313" key="4">
    <source>
        <dbReference type="Proteomes" id="UP000257014"/>
    </source>
</evidence>
<reference evidence="3 4" key="1">
    <citation type="submission" date="2018-03" db="EMBL/GenBank/DDBJ databases">
        <authorList>
            <person name="Keele B.F."/>
        </authorList>
    </citation>
    <scope>NUCLEOTIDE SEQUENCE [LARGE SCALE GENOMIC DNA]</scope>
    <source>
        <strain evidence="3">ZCTH4_d</strain>
    </source>
</reference>
<comment type="caution">
    <text evidence="3">The sequence shown here is derived from an EMBL/GenBank/DDBJ whole genome shotgun (WGS) entry which is preliminary data.</text>
</comment>
<keyword evidence="1" id="KW-0732">Signal</keyword>
<dbReference type="Proteomes" id="UP000257014">
    <property type="component" value="Unassembled WGS sequence"/>
</dbReference>
<sequence>MKRLRKILSIMLVSLLVFSPLPAKGESPSARDADVKVLKKIAATDSRPLKNPSNLQSTFDYHDPAEYPLVSQGQKIADLKDRYGTNHTFTLKEVRESPSYLDSIDLIVGYASDFAYTKESKVYFEFFYDIGGYLEYIGRTSFNTVGYTNVNLISTIPNDYYTDQEYIYVRLGIVNEANPGYYSAVTTFKVENPLNADTSDDYVVISNESVNAWDRQSTGSFDFRVDNSKITIDENLNPGAYRMDAVLPYDPKKNNSKPLNKSTNRITRSYQVGDKKEFWVTDLVTDEDYQIEAELLYSGTKANVWVHNNQITKTQAEQLGKEFDQKIYSAVVNHFGKESDVDGDGKINILCFDIQDGFAGYGGYVAGYFYGRDLHNDPYSNRSEIFYIDTYPTMGMSGTKDVTKAYSTLAHEFQHMVNYNQNVLIEGNYLGMDTWLNEALSMAAEQIYLGKVLSDRIDYYNVSESIREGHSLLFWDSYGDVLANYSLSYLFGQYIKLQAGQGNAIFKEIIQDPNEDYRAVESVINKYIDPSLTFGKMMTNFRVALLKKEPTGLYGFKGDPGFDRIEPRIYTGGPTYLFGGGAIVKKINMDNFTEPADKGEQVTYTYVRGDEISIPKVSLSVDEVSDQDTVVKGTTVPWASVYVEKDSYWIGFGIADSWGNFSVSIPKQNAGTVLTVYAEDSSGNRSEKVKVTVVDKTPPAKPTVNPVGDNATQVTGKTEADATVYVKADSKQIGTGKANSNGDFTVTIPKQKAGTVLTVYAVDAAGNKSEEVKVTVADKTPPVKPTVNPVADNATQVTGKTEADATVYVNADSKQIGTGKANSNGDFTVTIPKQKAGTVLTVYAVDAAGNKSEEVKVTVADKTPPVKPTVNPVADNATQVTGKTEADATVYVNADSKQIGTGKANSNGDFTVTIPKQKAGTVLTVYAVDAAGNKSEEVKVTVVDKTPPAKPMVNPVADNATQVTGKTEADATVYVNADSKQIGTGKANSHGDFTVTIPKQKAGTVLTVYAEDAAGNRSEEVKVTVADKTPPAKPSVDMVADNSTTVKGKAEAGATVYVKAGSTQLGKGTANGNGDFSVSIPKQKAGTVLTVYAEDKAGNRSAEVKVTVLDKTGPAKPTVYTVADYSTKVTGKAEAGATVYVKAGSKQIGKGTANNKGDFSVSIPKQKAGTVLTVYAVDKAGNKGVEAKVTVADKTPPAQPKVNTVGDKSTKVTGKTEAGATVYVKAGSKQIGKGTANSKGDFSIKISKQKAGTTLTVYAVDKAGNKSKETKVKVVDKTPPPAPSVNKVTSKSKKVTGKAEKGAAIRIYRGSKLIGKGTVSAKGTFSVAISAQKKGTVLKVYAIDKAGNRSAARTVRVY</sequence>
<feature type="domain" description="Bacterial Ig" evidence="2">
    <location>
        <begin position="1280"/>
        <end position="1357"/>
    </location>
</feature>
<dbReference type="EMBL" id="QEWE01000029">
    <property type="protein sequence ID" value="REJ25888.1"/>
    <property type="molecule type" value="Genomic_DNA"/>
</dbReference>
<organism evidence="3 4">
    <name type="scientific">Caldibacillus debilis</name>
    <dbReference type="NCBI Taxonomy" id="301148"/>
    <lineage>
        <taxon>Bacteria</taxon>
        <taxon>Bacillati</taxon>
        <taxon>Bacillota</taxon>
        <taxon>Bacilli</taxon>
        <taxon>Bacillales</taxon>
        <taxon>Bacillaceae</taxon>
        <taxon>Caldibacillus</taxon>
    </lineage>
</organism>
<dbReference type="InterPro" id="IPR041498">
    <property type="entry name" value="Big_6"/>
</dbReference>
<feature type="chain" id="PRO_5039245942" evidence="1">
    <location>
        <begin position="24"/>
        <end position="1358"/>
    </location>
</feature>
<evidence type="ECO:0000313" key="3">
    <source>
        <dbReference type="EMBL" id="REJ25888.1"/>
    </source>
</evidence>
<gene>
    <name evidence="3" type="ORF">C6P37_14185</name>
</gene>
<accession>A0A3E0JZV7</accession>
<feature type="domain" description="Bacterial Ig" evidence="2">
    <location>
        <begin position="1197"/>
        <end position="1276"/>
    </location>
</feature>
<evidence type="ECO:0000256" key="1">
    <source>
        <dbReference type="SAM" id="SignalP"/>
    </source>
</evidence>
<feature type="domain" description="Bacterial Ig" evidence="2">
    <location>
        <begin position="948"/>
        <end position="1027"/>
    </location>
</feature>
<proteinExistence type="predicted"/>
<feature type="domain" description="Bacterial Ig" evidence="2">
    <location>
        <begin position="620"/>
        <end position="695"/>
    </location>
</feature>
<feature type="domain" description="Bacterial Ig" evidence="2">
    <location>
        <begin position="782"/>
        <end position="861"/>
    </location>
</feature>
<name>A0A3E0JZV7_9BACI</name>
<feature type="signal peptide" evidence="1">
    <location>
        <begin position="1"/>
        <end position="23"/>
    </location>
</feature>
<dbReference type="Pfam" id="PF10460">
    <property type="entry name" value="Peptidase_M30"/>
    <property type="match status" value="1"/>
</dbReference>
<dbReference type="Pfam" id="PF17936">
    <property type="entry name" value="Big_6"/>
    <property type="match status" value="9"/>
</dbReference>
<feature type="domain" description="Bacterial Ig" evidence="2">
    <location>
        <begin position="1031"/>
        <end position="1110"/>
    </location>
</feature>
<feature type="domain" description="Bacterial Ig" evidence="2">
    <location>
        <begin position="1114"/>
        <end position="1193"/>
    </location>
</feature>
<feature type="domain" description="Bacterial Ig" evidence="2">
    <location>
        <begin position="699"/>
        <end position="778"/>
    </location>
</feature>